<feature type="domain" description="G" evidence="3">
    <location>
        <begin position="121"/>
        <end position="194"/>
    </location>
</feature>
<protein>
    <submittedName>
        <fullName evidence="4">Mitochondrial GTPase 1-like protein</fullName>
    </submittedName>
</protein>
<dbReference type="Gene3D" id="1.10.1580.10">
    <property type="match status" value="1"/>
</dbReference>
<evidence type="ECO:0000313" key="5">
    <source>
        <dbReference type="Proteomes" id="UP000194236"/>
    </source>
</evidence>
<dbReference type="InterPro" id="IPR023179">
    <property type="entry name" value="GTP-bd_ortho_bundle_sf"/>
</dbReference>
<dbReference type="EMBL" id="MUJZ01067053">
    <property type="protein sequence ID" value="OTF70153.1"/>
    <property type="molecule type" value="Genomic_DNA"/>
</dbReference>
<evidence type="ECO:0000259" key="3">
    <source>
        <dbReference type="Pfam" id="PF01926"/>
    </source>
</evidence>
<dbReference type="GO" id="GO:0005525">
    <property type="term" value="F:GTP binding"/>
    <property type="evidence" value="ECO:0007669"/>
    <property type="project" value="UniProtKB-KW"/>
</dbReference>
<dbReference type="GO" id="GO:0032543">
    <property type="term" value="P:mitochondrial translation"/>
    <property type="evidence" value="ECO:0007669"/>
    <property type="project" value="TreeGrafter"/>
</dbReference>
<reference evidence="4 5" key="1">
    <citation type="submission" date="2017-03" db="EMBL/GenBank/DDBJ databases">
        <title>Genome Survey of Euroglyphus maynei.</title>
        <authorList>
            <person name="Arlian L.G."/>
            <person name="Morgan M.S."/>
            <person name="Rider S.D."/>
        </authorList>
    </citation>
    <scope>NUCLEOTIDE SEQUENCE [LARGE SCALE GENOMIC DNA]</scope>
    <source>
        <strain evidence="4">Arlian Lab</strain>
        <tissue evidence="4">Whole body</tissue>
    </source>
</reference>
<comment type="caution">
    <text evidence="4">The sequence shown here is derived from an EMBL/GenBank/DDBJ whole genome shotgun (WGS) entry which is preliminary data.</text>
</comment>
<dbReference type="GO" id="GO:0005739">
    <property type="term" value="C:mitochondrion"/>
    <property type="evidence" value="ECO:0007669"/>
    <property type="project" value="TreeGrafter"/>
</dbReference>
<evidence type="ECO:0000256" key="1">
    <source>
        <dbReference type="ARBA" id="ARBA00022741"/>
    </source>
</evidence>
<dbReference type="PRINTS" id="PR00326">
    <property type="entry name" value="GTP1OBG"/>
</dbReference>
<dbReference type="SUPFAM" id="SSF52540">
    <property type="entry name" value="P-loop containing nucleoside triphosphate hydrolases"/>
    <property type="match status" value="1"/>
</dbReference>
<dbReference type="GO" id="GO:0003924">
    <property type="term" value="F:GTPase activity"/>
    <property type="evidence" value="ECO:0007669"/>
    <property type="project" value="TreeGrafter"/>
</dbReference>
<dbReference type="AlphaFoldDB" id="A0A1Y3AR91"/>
<name>A0A1Y3AR91_EURMA</name>
<dbReference type="FunFam" id="1.10.1580.10:FF:000004">
    <property type="entry name" value="Mitochondrial GTPase 1"/>
    <property type="match status" value="1"/>
</dbReference>
<dbReference type="PANTHER" id="PTHR45782:SF4">
    <property type="entry name" value="MITOCHONDRIAL RIBOSOME-ASSOCIATED GTPASE 1"/>
    <property type="match status" value="1"/>
</dbReference>
<dbReference type="InterPro" id="IPR027417">
    <property type="entry name" value="P-loop_NTPase"/>
</dbReference>
<evidence type="ECO:0000313" key="4">
    <source>
        <dbReference type="EMBL" id="OTF70153.1"/>
    </source>
</evidence>
<dbReference type="OrthoDB" id="269151at2759"/>
<dbReference type="Proteomes" id="UP000194236">
    <property type="component" value="Unassembled WGS sequence"/>
</dbReference>
<dbReference type="PANTHER" id="PTHR45782">
    <property type="entry name" value="MITOCHONDRIAL RIBOSOME-ASSOCIATED GTPASE 1"/>
    <property type="match status" value="1"/>
</dbReference>
<keyword evidence="1" id="KW-0547">Nucleotide-binding</keyword>
<accession>A0A1Y3AR91</accession>
<dbReference type="Gene3D" id="3.40.50.300">
    <property type="entry name" value="P-loop containing nucleotide triphosphate hydrolases"/>
    <property type="match status" value="1"/>
</dbReference>
<proteinExistence type="predicted"/>
<keyword evidence="5" id="KW-1185">Reference proteome</keyword>
<gene>
    <name evidence="4" type="ORF">BLA29_007508</name>
</gene>
<keyword evidence="2" id="KW-0342">GTP-binding</keyword>
<sequence>MGKVLRQTHCILEVHDARIPFSGRNINLIKRLVSNKPIILLLNKSDLISADLRPLIRSQLMNKMHEIGVHLEDILFMDSIAANAKQAGYSHQFLTTILQSVERMMIDEANFMNEEKGHNLLVMGIPNVGKSTIINRMRNVYLNKAGKATIVGSKAGVTKAVLERIKICDHPHKLYLFDTPGILQPSFENDPNQEQFMRCALCGTISDEVIGKELIADYLLYWLNKHQLFDYVEFLGLTSPTNDINEALTHAAIKFNQFRPFLNLETGVQEQKPNYKPLAEKFIGEFRKGNFGRLSLDIDELK</sequence>
<dbReference type="Pfam" id="PF01926">
    <property type="entry name" value="MMR_HSR1"/>
    <property type="match status" value="1"/>
</dbReference>
<evidence type="ECO:0000256" key="2">
    <source>
        <dbReference type="ARBA" id="ARBA00023134"/>
    </source>
</evidence>
<dbReference type="InterPro" id="IPR006073">
    <property type="entry name" value="GTP-bd"/>
</dbReference>
<organism evidence="4 5">
    <name type="scientific">Euroglyphus maynei</name>
    <name type="common">Mayne's house dust mite</name>
    <dbReference type="NCBI Taxonomy" id="6958"/>
    <lineage>
        <taxon>Eukaryota</taxon>
        <taxon>Metazoa</taxon>
        <taxon>Ecdysozoa</taxon>
        <taxon>Arthropoda</taxon>
        <taxon>Chelicerata</taxon>
        <taxon>Arachnida</taxon>
        <taxon>Acari</taxon>
        <taxon>Acariformes</taxon>
        <taxon>Sarcoptiformes</taxon>
        <taxon>Astigmata</taxon>
        <taxon>Psoroptidia</taxon>
        <taxon>Analgoidea</taxon>
        <taxon>Pyroglyphidae</taxon>
        <taxon>Pyroglyphinae</taxon>
        <taxon>Euroglyphus</taxon>
    </lineage>
</organism>